<dbReference type="AlphaFoldDB" id="A0A6I4I1M8"/>
<dbReference type="NCBIfam" id="TIGR04131">
    <property type="entry name" value="Bac_Flav_CTERM"/>
    <property type="match status" value="1"/>
</dbReference>
<sequence>MTTALGCSAQASETINVISTVTAPNTFTPNGDGINDLWQIPHLSDYTNSSLKIYNRLGIIIYESKGYTVPWNGTANGSNVPAGAYYYIIDLKDGSKPVTGEVTIIR</sequence>
<proteinExistence type="predicted"/>
<dbReference type="InterPro" id="IPR026341">
    <property type="entry name" value="T9SS_type_B"/>
</dbReference>
<name>A0A6I4I1M8_9SPHI</name>
<dbReference type="RefSeq" id="WP_157526546.1">
    <property type="nucleotide sequence ID" value="NZ_CP066775.1"/>
</dbReference>
<dbReference type="KEGG" id="mgik:GO620_004160"/>
<evidence type="ECO:0000313" key="1">
    <source>
        <dbReference type="EMBL" id="QQL50660.1"/>
    </source>
</evidence>
<protein>
    <submittedName>
        <fullName evidence="1">Gliding motility-associated C-terminal domain-containing protein</fullName>
    </submittedName>
</protein>
<dbReference type="EMBL" id="CP066775">
    <property type="protein sequence ID" value="QQL50660.1"/>
    <property type="molecule type" value="Genomic_DNA"/>
</dbReference>
<dbReference type="Pfam" id="PF13585">
    <property type="entry name" value="CHU_C"/>
    <property type="match status" value="1"/>
</dbReference>
<reference evidence="1 2" key="1">
    <citation type="submission" date="2020-12" db="EMBL/GenBank/DDBJ databases">
        <title>HMF7856_wgs.fasta genome submission.</title>
        <authorList>
            <person name="Kang H."/>
            <person name="Kim H."/>
            <person name="Joh K."/>
        </authorList>
    </citation>
    <scope>NUCLEOTIDE SEQUENCE [LARGE SCALE GENOMIC DNA]</scope>
    <source>
        <strain evidence="1 2">HMF7856</strain>
    </source>
</reference>
<accession>A0A6I4I1M8</accession>
<keyword evidence="2" id="KW-1185">Reference proteome</keyword>
<gene>
    <name evidence="1" type="ORF">GO620_004160</name>
</gene>
<evidence type="ECO:0000313" key="2">
    <source>
        <dbReference type="Proteomes" id="UP000429232"/>
    </source>
</evidence>
<dbReference type="Proteomes" id="UP000429232">
    <property type="component" value="Chromosome"/>
</dbReference>
<organism evidence="1 2">
    <name type="scientific">Mucilaginibacter ginkgonis</name>
    <dbReference type="NCBI Taxonomy" id="2682091"/>
    <lineage>
        <taxon>Bacteria</taxon>
        <taxon>Pseudomonadati</taxon>
        <taxon>Bacteroidota</taxon>
        <taxon>Sphingobacteriia</taxon>
        <taxon>Sphingobacteriales</taxon>
        <taxon>Sphingobacteriaceae</taxon>
        <taxon>Mucilaginibacter</taxon>
    </lineage>
</organism>